<reference evidence="1" key="1">
    <citation type="journal article" date="2019" name="bioRxiv">
        <title>The Genome of the Zebra Mussel, Dreissena polymorpha: A Resource for Invasive Species Research.</title>
        <authorList>
            <person name="McCartney M.A."/>
            <person name="Auch B."/>
            <person name="Kono T."/>
            <person name="Mallez S."/>
            <person name="Zhang Y."/>
            <person name="Obille A."/>
            <person name="Becker A."/>
            <person name="Abrahante J.E."/>
            <person name="Garbe J."/>
            <person name="Badalamenti J.P."/>
            <person name="Herman A."/>
            <person name="Mangelson H."/>
            <person name="Liachko I."/>
            <person name="Sullivan S."/>
            <person name="Sone E.D."/>
            <person name="Koren S."/>
            <person name="Silverstein K.A.T."/>
            <person name="Beckman K.B."/>
            <person name="Gohl D.M."/>
        </authorList>
    </citation>
    <scope>NUCLEOTIDE SEQUENCE</scope>
    <source>
        <strain evidence="1">Duluth1</strain>
        <tissue evidence="1">Whole animal</tissue>
    </source>
</reference>
<dbReference type="AlphaFoldDB" id="A0A9D3YFU5"/>
<comment type="caution">
    <text evidence="1">The sequence shown here is derived from an EMBL/GenBank/DDBJ whole genome shotgun (WGS) entry which is preliminary data.</text>
</comment>
<name>A0A9D3YFU5_DREPO</name>
<protein>
    <submittedName>
        <fullName evidence="1">Uncharacterized protein</fullName>
    </submittedName>
</protein>
<proteinExistence type="predicted"/>
<organism evidence="1 2">
    <name type="scientific">Dreissena polymorpha</name>
    <name type="common">Zebra mussel</name>
    <name type="synonym">Mytilus polymorpha</name>
    <dbReference type="NCBI Taxonomy" id="45954"/>
    <lineage>
        <taxon>Eukaryota</taxon>
        <taxon>Metazoa</taxon>
        <taxon>Spiralia</taxon>
        <taxon>Lophotrochozoa</taxon>
        <taxon>Mollusca</taxon>
        <taxon>Bivalvia</taxon>
        <taxon>Autobranchia</taxon>
        <taxon>Heteroconchia</taxon>
        <taxon>Euheterodonta</taxon>
        <taxon>Imparidentia</taxon>
        <taxon>Neoheterodontei</taxon>
        <taxon>Myida</taxon>
        <taxon>Dreissenoidea</taxon>
        <taxon>Dreissenidae</taxon>
        <taxon>Dreissena</taxon>
    </lineage>
</organism>
<dbReference type="Proteomes" id="UP000828390">
    <property type="component" value="Unassembled WGS sequence"/>
</dbReference>
<dbReference type="EMBL" id="JAIWYP010000016">
    <property type="protein sequence ID" value="KAH3698356.1"/>
    <property type="molecule type" value="Genomic_DNA"/>
</dbReference>
<evidence type="ECO:0000313" key="1">
    <source>
        <dbReference type="EMBL" id="KAH3698356.1"/>
    </source>
</evidence>
<reference evidence="1" key="2">
    <citation type="submission" date="2020-11" db="EMBL/GenBank/DDBJ databases">
        <authorList>
            <person name="McCartney M.A."/>
            <person name="Auch B."/>
            <person name="Kono T."/>
            <person name="Mallez S."/>
            <person name="Becker A."/>
            <person name="Gohl D.M."/>
            <person name="Silverstein K.A.T."/>
            <person name="Koren S."/>
            <person name="Bechman K.B."/>
            <person name="Herman A."/>
            <person name="Abrahante J.E."/>
            <person name="Garbe J."/>
        </authorList>
    </citation>
    <scope>NUCLEOTIDE SEQUENCE</scope>
    <source>
        <strain evidence="1">Duluth1</strain>
        <tissue evidence="1">Whole animal</tissue>
    </source>
</reference>
<sequence>MNTVTSRMSLIDNLIDTRAQTSRKQSATNDNDCLGWGFPDVDVKHIIPTTSMIL</sequence>
<keyword evidence="2" id="KW-1185">Reference proteome</keyword>
<gene>
    <name evidence="1" type="ORF">DPMN_085876</name>
</gene>
<accession>A0A9D3YFU5</accession>
<evidence type="ECO:0000313" key="2">
    <source>
        <dbReference type="Proteomes" id="UP000828390"/>
    </source>
</evidence>